<dbReference type="InterPro" id="IPR013530">
    <property type="entry name" value="PAD_C"/>
</dbReference>
<dbReference type="EMBL" id="JAPEUX010000010">
    <property type="protein sequence ID" value="KAJ4344496.1"/>
    <property type="molecule type" value="Genomic_DNA"/>
</dbReference>
<dbReference type="PANTHER" id="PTHR10837">
    <property type="entry name" value="PEPTIDYLARGININE DEIMINASE"/>
    <property type="match status" value="1"/>
</dbReference>
<dbReference type="OrthoDB" id="5102063at2759"/>
<dbReference type="PANTHER" id="PTHR10837:SF8">
    <property type="entry name" value="PROTEIN-ARGININE DEIMINASE"/>
    <property type="match status" value="1"/>
</dbReference>
<keyword evidence="4" id="KW-1185">Reference proteome</keyword>
<dbReference type="GO" id="GO:0005737">
    <property type="term" value="C:cytoplasm"/>
    <property type="evidence" value="ECO:0007669"/>
    <property type="project" value="InterPro"/>
</dbReference>
<dbReference type="Pfam" id="PF03068">
    <property type="entry name" value="PAD"/>
    <property type="match status" value="1"/>
</dbReference>
<organism evidence="3 4">
    <name type="scientific">Didymosphaeria variabile</name>
    <dbReference type="NCBI Taxonomy" id="1932322"/>
    <lineage>
        <taxon>Eukaryota</taxon>
        <taxon>Fungi</taxon>
        <taxon>Dikarya</taxon>
        <taxon>Ascomycota</taxon>
        <taxon>Pezizomycotina</taxon>
        <taxon>Dothideomycetes</taxon>
        <taxon>Pleosporomycetidae</taxon>
        <taxon>Pleosporales</taxon>
        <taxon>Massarineae</taxon>
        <taxon>Didymosphaeriaceae</taxon>
        <taxon>Didymosphaeria</taxon>
    </lineage>
</organism>
<dbReference type="GO" id="GO:0004668">
    <property type="term" value="F:protein-arginine deiminase activity"/>
    <property type="evidence" value="ECO:0007669"/>
    <property type="project" value="InterPro"/>
</dbReference>
<proteinExistence type="predicted"/>
<evidence type="ECO:0000313" key="4">
    <source>
        <dbReference type="Proteomes" id="UP001140513"/>
    </source>
</evidence>
<evidence type="ECO:0000259" key="2">
    <source>
        <dbReference type="Pfam" id="PF03068"/>
    </source>
</evidence>
<dbReference type="SUPFAM" id="SSF110083">
    <property type="entry name" value="Peptidylarginine deiminase Pad4, middle domain"/>
    <property type="match status" value="1"/>
</dbReference>
<dbReference type="AlphaFoldDB" id="A0A9W8X974"/>
<feature type="domain" description="Protein-arginine deiminase C-terminal" evidence="2">
    <location>
        <begin position="204"/>
        <end position="620"/>
    </location>
</feature>
<sequence length="620" mass="68092">MRQRIGLFALALSLQAGLTATLKADIRADTNRDGHVDLKGTSDSTDKAFWSSTHGAIFLPNVGDKQMRCATTDLTGNPLSNDELAYCNDASGHLLLAPEYLAPLRTVPMADISDNATAQVYTTPQAAYDRTRIFVLEDLSKPNATKSWRLVDRELYFNATQLRAGLVLAIDGREFVKNAAVWDGHATVHFEVTDAISYSVPAKVSTDEVAMKVAPVLTHHPLQRVETLVSSAANETNLVQSDFVAQIDAARQKIGLENPLLLFNQSSDIWAQDILEPAYASMPGPNGPIAIRIMMRSAQSTRTGGRQIFEQLRGPGVGGFQPGSNTGTGFGYDTINSYGNLETIPPHRSKKGRTYPAGRAIFGKHWDQLTSQPVRDLLYGNEVQMPLILETGWLNVGHVDEIIQFLPYDNELGWTLAIGDTRLGLEILRNVSAAGHGGVMAQSYNVSRAATLEADPPTQPGLTMSVDELLANVTFQENQAYAQKHLDANLDIFLSEVPLDHKDVIRLPALFEDAAPGPEFIRPDGLHVYWWPVIEGERQLIGLVPATVNGIIIGDQYLCPQPWGPMVDGQDVWMSHIEAAYARAGMTVTYIDDWLSHHSHGGEIHCGTNTLRQTDLPWWE</sequence>
<reference evidence="3" key="1">
    <citation type="submission" date="2022-10" db="EMBL/GenBank/DDBJ databases">
        <title>Tapping the CABI collections for fungal endophytes: first genome assemblies for Collariella, Neodidymelliopsis, Ascochyta clinopodiicola, Didymella pomorum, Didymosphaeria variabile, Neocosmospora piperis and Neocucurbitaria cava.</title>
        <authorList>
            <person name="Hill R."/>
        </authorList>
    </citation>
    <scope>NUCLEOTIDE SEQUENCE</scope>
    <source>
        <strain evidence="3">IMI 356815</strain>
    </source>
</reference>
<dbReference type="RefSeq" id="XP_056064948.1">
    <property type="nucleotide sequence ID" value="XM_056220961.1"/>
</dbReference>
<dbReference type="SUPFAM" id="SSF55909">
    <property type="entry name" value="Pentein"/>
    <property type="match status" value="1"/>
</dbReference>
<protein>
    <recommendedName>
        <fullName evidence="2">Protein-arginine deiminase C-terminal domain-containing protein</fullName>
    </recommendedName>
</protein>
<feature type="chain" id="PRO_5040857123" description="Protein-arginine deiminase C-terminal domain-containing protein" evidence="1">
    <location>
        <begin position="20"/>
        <end position="620"/>
    </location>
</feature>
<evidence type="ECO:0000313" key="3">
    <source>
        <dbReference type="EMBL" id="KAJ4344496.1"/>
    </source>
</evidence>
<gene>
    <name evidence="3" type="ORF">N0V89_012239</name>
</gene>
<feature type="signal peptide" evidence="1">
    <location>
        <begin position="1"/>
        <end position="19"/>
    </location>
</feature>
<keyword evidence="1" id="KW-0732">Signal</keyword>
<dbReference type="InterPro" id="IPR004303">
    <property type="entry name" value="PAD"/>
</dbReference>
<dbReference type="GeneID" id="80915769"/>
<comment type="caution">
    <text evidence="3">The sequence shown here is derived from an EMBL/GenBank/DDBJ whole genome shotgun (WGS) entry which is preliminary data.</text>
</comment>
<dbReference type="InterPro" id="IPR036556">
    <property type="entry name" value="PAD_central_sf"/>
</dbReference>
<evidence type="ECO:0000256" key="1">
    <source>
        <dbReference type="SAM" id="SignalP"/>
    </source>
</evidence>
<dbReference type="GO" id="GO:0005509">
    <property type="term" value="F:calcium ion binding"/>
    <property type="evidence" value="ECO:0007669"/>
    <property type="project" value="InterPro"/>
</dbReference>
<dbReference type="Gene3D" id="3.75.10.10">
    <property type="entry name" value="L-arginine/glycine Amidinotransferase, Chain A"/>
    <property type="match status" value="1"/>
</dbReference>
<dbReference type="Proteomes" id="UP001140513">
    <property type="component" value="Unassembled WGS sequence"/>
</dbReference>
<name>A0A9W8X974_9PLEO</name>
<accession>A0A9W8X974</accession>